<reference evidence="2 3" key="1">
    <citation type="submission" date="2014-04" db="EMBL/GenBank/DDBJ databases">
        <title>Genome assembly of Hyalangium minutum DSM 14724.</title>
        <authorList>
            <person name="Sharma G."/>
            <person name="Subramanian S."/>
        </authorList>
    </citation>
    <scope>NUCLEOTIDE SEQUENCE [LARGE SCALE GENOMIC DNA]</scope>
    <source>
        <strain evidence="2 3">DSM 14724</strain>
    </source>
</reference>
<evidence type="ECO:0000313" key="3">
    <source>
        <dbReference type="Proteomes" id="UP000028725"/>
    </source>
</evidence>
<protein>
    <recommendedName>
        <fullName evidence="4">Beta-ketoacyl-[acyl-carrier-protein] synthase III C-terminal domain-containing protein</fullName>
    </recommendedName>
</protein>
<dbReference type="Gene3D" id="3.40.47.10">
    <property type="match status" value="1"/>
</dbReference>
<dbReference type="InterPro" id="IPR016039">
    <property type="entry name" value="Thiolase-like"/>
</dbReference>
<name>A0A085WP84_9BACT</name>
<dbReference type="AlphaFoldDB" id="A0A085WP84"/>
<evidence type="ECO:0000313" key="2">
    <source>
        <dbReference type="EMBL" id="KFE69497.1"/>
    </source>
</evidence>
<dbReference type="GO" id="GO:0016746">
    <property type="term" value="F:acyltransferase activity"/>
    <property type="evidence" value="ECO:0007669"/>
    <property type="project" value="InterPro"/>
</dbReference>
<comment type="caution">
    <text evidence="2">The sequence shown here is derived from an EMBL/GenBank/DDBJ whole genome shotgun (WGS) entry which is preliminary data.</text>
</comment>
<gene>
    <name evidence="2" type="ORF">DB31_6472</name>
</gene>
<keyword evidence="3" id="KW-1185">Reference proteome</keyword>
<proteinExistence type="predicted"/>
<dbReference type="EMBL" id="JMCB01000004">
    <property type="protein sequence ID" value="KFE69497.1"/>
    <property type="molecule type" value="Genomic_DNA"/>
</dbReference>
<evidence type="ECO:0008006" key="4">
    <source>
        <dbReference type="Google" id="ProtNLM"/>
    </source>
</evidence>
<sequence length="355" mass="37482">MSLDRATAEFLYSQIGHDPLAHCRRGVDSVALPRGQRFRFSRAQTQLDMACQAVAALGDVLPKKELAARCGLVVCSATSLDESGLFHSMIGGVTGAVGLSRVPYFAVSQLQGASLAGAVDIIDAMLTQPGSGALFIAVERWPIAFPRVWSASTVLGDGAVAAWFTRGEGPGLRYVSGVVRSFNPFIHELPVEVRPLPAIEIRGIASPSGDGAGVKKAATPRGDRSSSPGDPRAERPVTIDSEALFDAAVAVLMDFLRKEGVAPSQLSGWISSCLDFDLDQRLRERLGVQAPVVAPREDDGYWCAAAAPALVAELIDGAHGGRVSEGDMFLSWGMSYGGSVGAQLWRFVKGSGDQV</sequence>
<accession>A0A085WP84</accession>
<dbReference type="Proteomes" id="UP000028725">
    <property type="component" value="Unassembled WGS sequence"/>
</dbReference>
<evidence type="ECO:0000256" key="1">
    <source>
        <dbReference type="SAM" id="MobiDB-lite"/>
    </source>
</evidence>
<dbReference type="STRING" id="394096.DB31_6472"/>
<organism evidence="2 3">
    <name type="scientific">Hyalangium minutum</name>
    <dbReference type="NCBI Taxonomy" id="394096"/>
    <lineage>
        <taxon>Bacteria</taxon>
        <taxon>Pseudomonadati</taxon>
        <taxon>Myxococcota</taxon>
        <taxon>Myxococcia</taxon>
        <taxon>Myxococcales</taxon>
        <taxon>Cystobacterineae</taxon>
        <taxon>Archangiaceae</taxon>
        <taxon>Hyalangium</taxon>
    </lineage>
</organism>
<dbReference type="SUPFAM" id="SSF53901">
    <property type="entry name" value="Thiolase-like"/>
    <property type="match status" value="1"/>
</dbReference>
<feature type="region of interest" description="Disordered" evidence="1">
    <location>
        <begin position="207"/>
        <end position="237"/>
    </location>
</feature>